<evidence type="ECO:0000313" key="1">
    <source>
        <dbReference type="EMBL" id="CDG19361.1"/>
    </source>
</evidence>
<evidence type="ECO:0000313" key="2">
    <source>
        <dbReference type="Proteomes" id="UP000032721"/>
    </source>
</evidence>
<dbReference type="STRING" id="351671.XDD1_3676"/>
<dbReference type="Proteomes" id="UP000032721">
    <property type="component" value="Chromosome"/>
</dbReference>
<protein>
    <submittedName>
        <fullName evidence="1">Uncharacterized protein</fullName>
    </submittedName>
</protein>
<dbReference type="HOGENOM" id="CLU_2866831_0_0_6"/>
<dbReference type="AlphaFoldDB" id="A0A068QXI9"/>
<dbReference type="KEGG" id="xdo:XDD1_3676"/>
<organism evidence="1 2">
    <name type="scientific">Xenorhabdus doucetiae</name>
    <dbReference type="NCBI Taxonomy" id="351671"/>
    <lineage>
        <taxon>Bacteria</taxon>
        <taxon>Pseudomonadati</taxon>
        <taxon>Pseudomonadota</taxon>
        <taxon>Gammaproteobacteria</taxon>
        <taxon>Enterobacterales</taxon>
        <taxon>Morganellaceae</taxon>
        <taxon>Xenorhabdus</taxon>
    </lineage>
</organism>
<gene>
    <name evidence="1" type="ORF">XDD1_3676</name>
</gene>
<proteinExistence type="predicted"/>
<sequence>METTPLHLLLTSDCYTLAIWYRKCGLQDNKLMSVANLQHQERDTGILWMTKKYSNCTHVFFDFK</sequence>
<reference evidence="1 2" key="1">
    <citation type="submission" date="2013-07" db="EMBL/GenBank/DDBJ databases">
        <authorList>
            <person name="Genoscope - CEA"/>
        </authorList>
    </citation>
    <scope>NUCLEOTIDE SEQUENCE [LARGE SCALE GENOMIC DNA]</scope>
    <source>
        <strain evidence="2">FRM16 / DSM 17909</strain>
    </source>
</reference>
<accession>A0A068QXI9</accession>
<name>A0A068QXI9_9GAMM</name>
<dbReference type="EMBL" id="FO704550">
    <property type="protein sequence ID" value="CDG19361.1"/>
    <property type="molecule type" value="Genomic_DNA"/>
</dbReference>